<dbReference type="SUPFAM" id="SSF64288">
    <property type="entry name" value="Chorismate lyase-like"/>
    <property type="match status" value="1"/>
</dbReference>
<dbReference type="InterPro" id="IPR036388">
    <property type="entry name" value="WH-like_DNA-bd_sf"/>
</dbReference>
<dbReference type="SMART" id="SM00345">
    <property type="entry name" value="HTH_GNTR"/>
    <property type="match status" value="1"/>
</dbReference>
<sequence>MPGGTPLWREISRSIERRIGAGELVPGDKLPTEQDLSRQFMVNRHTVRRALADLQDKGVVESSQGRGSYVRLPAKPARLSRRPRFTEAVKRSGSRPGLKILKLETRASDTKTARALDLRPGEPIIFLERLRFVNDRPRALSQHAFSLDRFPTFIQMYKERGTITQTLTDSGVPDYTRKRTAISARLPTPQEADLLHLPRHVPLLLQRYLNVDGLGRPLEYGESRANTSVEIEFEDIALGDLSTVNR</sequence>
<evidence type="ECO:0000259" key="4">
    <source>
        <dbReference type="PROSITE" id="PS50949"/>
    </source>
</evidence>
<keyword evidence="3" id="KW-0804">Transcription</keyword>
<dbReference type="Gene3D" id="3.40.1410.10">
    <property type="entry name" value="Chorismate lyase-like"/>
    <property type="match status" value="1"/>
</dbReference>
<dbReference type="NCBIfam" id="TIGR02325">
    <property type="entry name" value="C_P_lyase_phnF"/>
    <property type="match status" value="1"/>
</dbReference>
<keyword evidence="6" id="KW-1185">Reference proteome</keyword>
<reference evidence="5 6" key="1">
    <citation type="submission" date="2024-06" db="EMBL/GenBank/DDBJ databases">
        <title>Genomic Encyclopedia of Type Strains, Phase IV (KMG-IV): sequencing the most valuable type-strain genomes for metagenomic binning, comparative biology and taxonomic classification.</title>
        <authorList>
            <person name="Goeker M."/>
        </authorList>
    </citation>
    <scope>NUCLEOTIDE SEQUENCE [LARGE SCALE GENOMIC DNA]</scope>
    <source>
        <strain evidence="5 6">DSM 17809</strain>
    </source>
</reference>
<dbReference type="PRINTS" id="PR00035">
    <property type="entry name" value="HTHGNTR"/>
</dbReference>
<dbReference type="InterPro" id="IPR050679">
    <property type="entry name" value="Bact_HTH_transcr_reg"/>
</dbReference>
<comment type="caution">
    <text evidence="5">The sequence shown here is derived from an EMBL/GenBank/DDBJ whole genome shotgun (WGS) entry which is preliminary data.</text>
</comment>
<dbReference type="InterPro" id="IPR000524">
    <property type="entry name" value="Tscrpt_reg_HTH_GntR"/>
</dbReference>
<dbReference type="Proteomes" id="UP001549110">
    <property type="component" value="Unassembled WGS sequence"/>
</dbReference>
<proteinExistence type="predicted"/>
<dbReference type="Pfam" id="PF07702">
    <property type="entry name" value="UTRA"/>
    <property type="match status" value="1"/>
</dbReference>
<dbReference type="InterPro" id="IPR011663">
    <property type="entry name" value="UTRA"/>
</dbReference>
<protein>
    <submittedName>
        <fullName evidence="5">Phosphonate metabolism transcriptional regulator PhnF</fullName>
    </submittedName>
</protein>
<dbReference type="CDD" id="cd07377">
    <property type="entry name" value="WHTH_GntR"/>
    <property type="match status" value="1"/>
</dbReference>
<keyword evidence="1" id="KW-0805">Transcription regulation</keyword>
<dbReference type="RefSeq" id="WP_331930979.1">
    <property type="nucleotide sequence ID" value="NZ_JBEPLU010000001.1"/>
</dbReference>
<organism evidence="5 6">
    <name type="scientific">Phenylobacterium koreense</name>
    <dbReference type="NCBI Taxonomy" id="266125"/>
    <lineage>
        <taxon>Bacteria</taxon>
        <taxon>Pseudomonadati</taxon>
        <taxon>Pseudomonadota</taxon>
        <taxon>Alphaproteobacteria</taxon>
        <taxon>Caulobacterales</taxon>
        <taxon>Caulobacteraceae</taxon>
        <taxon>Phenylobacterium</taxon>
    </lineage>
</organism>
<name>A0ABV2EFS9_9CAUL</name>
<gene>
    <name evidence="5" type="ORF">ABID41_000979</name>
</gene>
<dbReference type="Gene3D" id="1.10.10.10">
    <property type="entry name" value="Winged helix-like DNA-binding domain superfamily/Winged helix DNA-binding domain"/>
    <property type="match status" value="1"/>
</dbReference>
<dbReference type="InterPro" id="IPR028978">
    <property type="entry name" value="Chorismate_lyase_/UTRA_dom_sf"/>
</dbReference>
<dbReference type="EMBL" id="JBEPLU010000001">
    <property type="protein sequence ID" value="MET3525884.1"/>
    <property type="molecule type" value="Genomic_DNA"/>
</dbReference>
<evidence type="ECO:0000256" key="3">
    <source>
        <dbReference type="ARBA" id="ARBA00023163"/>
    </source>
</evidence>
<dbReference type="InterPro" id="IPR012702">
    <property type="entry name" value="CP_lyase_PhnF"/>
</dbReference>
<dbReference type="SMART" id="SM00866">
    <property type="entry name" value="UTRA"/>
    <property type="match status" value="1"/>
</dbReference>
<evidence type="ECO:0000256" key="2">
    <source>
        <dbReference type="ARBA" id="ARBA00023125"/>
    </source>
</evidence>
<dbReference type="Pfam" id="PF00392">
    <property type="entry name" value="GntR"/>
    <property type="match status" value="1"/>
</dbReference>
<dbReference type="InterPro" id="IPR036390">
    <property type="entry name" value="WH_DNA-bd_sf"/>
</dbReference>
<dbReference type="PANTHER" id="PTHR44846:SF1">
    <property type="entry name" value="MANNOSYL-D-GLYCERATE TRANSPORT_METABOLISM SYSTEM REPRESSOR MNGR-RELATED"/>
    <property type="match status" value="1"/>
</dbReference>
<feature type="domain" description="HTH gntR-type" evidence="4">
    <location>
        <begin position="5"/>
        <end position="73"/>
    </location>
</feature>
<keyword evidence="2" id="KW-0238">DNA-binding</keyword>
<evidence type="ECO:0000313" key="6">
    <source>
        <dbReference type="Proteomes" id="UP001549110"/>
    </source>
</evidence>
<dbReference type="PANTHER" id="PTHR44846">
    <property type="entry name" value="MANNOSYL-D-GLYCERATE TRANSPORT/METABOLISM SYSTEM REPRESSOR MNGR-RELATED"/>
    <property type="match status" value="1"/>
</dbReference>
<evidence type="ECO:0000256" key="1">
    <source>
        <dbReference type="ARBA" id="ARBA00023015"/>
    </source>
</evidence>
<dbReference type="PROSITE" id="PS50949">
    <property type="entry name" value="HTH_GNTR"/>
    <property type="match status" value="1"/>
</dbReference>
<dbReference type="SUPFAM" id="SSF46785">
    <property type="entry name" value="Winged helix' DNA-binding domain"/>
    <property type="match status" value="1"/>
</dbReference>
<accession>A0ABV2EFS9</accession>
<evidence type="ECO:0000313" key="5">
    <source>
        <dbReference type="EMBL" id="MET3525884.1"/>
    </source>
</evidence>